<keyword evidence="1" id="KW-0998">Cell outer membrane</keyword>
<protein>
    <recommendedName>
        <fullName evidence="1">LPS-assembly protein LptD</fullName>
    </recommendedName>
</protein>
<dbReference type="RefSeq" id="WP_233352201.1">
    <property type="nucleotide sequence ID" value="NZ_UXAW01000075.1"/>
</dbReference>
<dbReference type="Pfam" id="PF04453">
    <property type="entry name" value="LptD"/>
    <property type="match status" value="1"/>
</dbReference>
<feature type="chain" id="PRO_5018342679" description="LPS-assembly protein LptD" evidence="1">
    <location>
        <begin position="31"/>
        <end position="721"/>
    </location>
</feature>
<keyword evidence="1" id="KW-0472">Membrane</keyword>
<keyword evidence="1" id="KW-0732">Signal</keyword>
<comment type="caution">
    <text evidence="1">Lacks conserved residue(s) required for the propagation of feature annotation.</text>
</comment>
<proteinExistence type="inferred from homology"/>
<reference evidence="3 4" key="1">
    <citation type="submission" date="2018-11" db="EMBL/GenBank/DDBJ databases">
        <authorList>
            <person name="Criscuolo A."/>
        </authorList>
    </citation>
    <scope>NUCLEOTIDE SEQUENCE [LARGE SCALE GENOMIC DNA]</scope>
    <source>
        <strain evidence="3">ACIP111625</strain>
    </source>
</reference>
<evidence type="ECO:0000313" key="4">
    <source>
        <dbReference type="Proteomes" id="UP000277498"/>
    </source>
</evidence>
<dbReference type="HAMAP" id="MF_01411">
    <property type="entry name" value="LPS_assembly_LptD"/>
    <property type="match status" value="1"/>
</dbReference>
<comment type="subunit">
    <text evidence="1">Component of the lipopolysaccharide transport and assembly complex.</text>
</comment>
<comment type="similarity">
    <text evidence="1">Belongs to the LptD family.</text>
</comment>
<comment type="subcellular location">
    <subcellularLocation>
        <location evidence="1">Cell outer membrane</location>
    </subcellularLocation>
</comment>
<dbReference type="GO" id="GO:0015920">
    <property type="term" value="P:lipopolysaccharide transport"/>
    <property type="evidence" value="ECO:0007669"/>
    <property type="project" value="InterPro"/>
</dbReference>
<feature type="domain" description="LptD C-terminal" evidence="2">
    <location>
        <begin position="279"/>
        <end position="646"/>
    </location>
</feature>
<accession>A0A3P5XGV6</accession>
<dbReference type="InterPro" id="IPR007543">
    <property type="entry name" value="LptD_C"/>
</dbReference>
<evidence type="ECO:0000259" key="2">
    <source>
        <dbReference type="Pfam" id="PF04453"/>
    </source>
</evidence>
<name>A0A3P5XGV6_9RHOB</name>
<gene>
    <name evidence="1 3" type="primary">lptD</name>
    <name evidence="3" type="ORF">XINFAN_02449</name>
</gene>
<evidence type="ECO:0000313" key="3">
    <source>
        <dbReference type="EMBL" id="VDC30143.1"/>
    </source>
</evidence>
<dbReference type="GO" id="GO:0043165">
    <property type="term" value="P:Gram-negative-bacterium-type cell outer membrane assembly"/>
    <property type="evidence" value="ECO:0007669"/>
    <property type="project" value="UniProtKB-UniRule"/>
</dbReference>
<dbReference type="GO" id="GO:1990351">
    <property type="term" value="C:transporter complex"/>
    <property type="evidence" value="ECO:0007669"/>
    <property type="project" value="TreeGrafter"/>
</dbReference>
<comment type="function">
    <text evidence="1">Involved in the assembly of lipopolysaccharide (LPS) at the surface of the outer membrane.</text>
</comment>
<dbReference type="InterPro" id="IPR020889">
    <property type="entry name" value="LipoPS_assembly_LptD"/>
</dbReference>
<keyword evidence="4" id="KW-1185">Reference proteome</keyword>
<feature type="signal peptide" evidence="1">
    <location>
        <begin position="1"/>
        <end position="30"/>
    </location>
</feature>
<dbReference type="Proteomes" id="UP000277498">
    <property type="component" value="Unassembled WGS sequence"/>
</dbReference>
<dbReference type="PANTHER" id="PTHR30189">
    <property type="entry name" value="LPS-ASSEMBLY PROTEIN"/>
    <property type="match status" value="1"/>
</dbReference>
<dbReference type="PANTHER" id="PTHR30189:SF1">
    <property type="entry name" value="LPS-ASSEMBLY PROTEIN LPTD"/>
    <property type="match status" value="1"/>
</dbReference>
<evidence type="ECO:0000256" key="1">
    <source>
        <dbReference type="HAMAP-Rule" id="MF_01411"/>
    </source>
</evidence>
<sequence length="721" mass="78455" precursor="true">MHPRRLFAALALTGALMGTLIAALALPAGAQERATLIADRMEISGDNRLSAAGNVEVLHQGYRLTAARVTYDKAADSLTIDGPLTLTDPEGRVLVLASQAALSADMTEGLLTSARLVLDRQLQLAADSMARIGGRYSTLDNVVASSCKVCASHPTPLWEIRARRVIHDEEARMIWFDRAQFRVAGVPVFYIPRLRLPDPSLDRASGFLAPRLRTTSSLGTGLKIPYFITLGPDRDLTVTPYLTTKNSKTLELRYRQAFRSGAIEIQGAVTGDDLTTDPQRGYLLARGSFDLVNDFRLTFDLQTTSDNAYLLDYGYSDRDRLDSRLELSRVRRNGFFSARLVSFQSLRDQDDNDTLPSLVTDMTFHRRFSLGPLGGMGGLRVQTHSHYRTSSSPLDPDGDGISDGRDMGRVSVRIDWRRSFVSDPGIETTVLGEAQLDAYRLRQDALYEGRYTRASAAAGVELRWPWLKAAEGGAVHVIEPVIQLVAAGRDGSGIPNEDSVLVEFDEGGLWSLDRFPGADAIEQSSRANLGVTWTRYDPAGWNVGFTLGKVLRVSDKDSFGPASGLGGLSSDWLTAASFSLANGFSATGRAVFDDDLELSKGELRLALSSGRLSLASSALWAVADTTENRPAPSRELTFDAAWQVNPALVAKAEGRYDFESHRGTIAGLGVEFRNECVAVDLSLSRRFTSSDSVTPTTDFGLSVDLIGFGSGRTAGPSRRCY</sequence>
<dbReference type="AlphaFoldDB" id="A0A3P5XGV6"/>
<organism evidence="3 4">
    <name type="scientific">Pseudogemmobacter humi</name>
    <dbReference type="NCBI Taxonomy" id="2483812"/>
    <lineage>
        <taxon>Bacteria</taxon>
        <taxon>Pseudomonadati</taxon>
        <taxon>Pseudomonadota</taxon>
        <taxon>Alphaproteobacteria</taxon>
        <taxon>Rhodobacterales</taxon>
        <taxon>Paracoccaceae</taxon>
        <taxon>Pseudogemmobacter</taxon>
    </lineage>
</organism>
<dbReference type="GO" id="GO:0009279">
    <property type="term" value="C:cell outer membrane"/>
    <property type="evidence" value="ECO:0007669"/>
    <property type="project" value="UniProtKB-SubCell"/>
</dbReference>
<dbReference type="EMBL" id="UXAW01000075">
    <property type="protein sequence ID" value="VDC30143.1"/>
    <property type="molecule type" value="Genomic_DNA"/>
</dbReference>
<dbReference type="InterPro" id="IPR050218">
    <property type="entry name" value="LptD"/>
</dbReference>